<name>A0ABY7DPY6_MYAAR</name>
<dbReference type="InterPro" id="IPR052111">
    <property type="entry name" value="Spermatogenesis_Ciliary_MAP"/>
</dbReference>
<dbReference type="InterPro" id="IPR010441">
    <property type="entry name" value="CH_2"/>
</dbReference>
<feature type="domain" description="CH-like" evidence="1">
    <location>
        <begin position="23"/>
        <end position="117"/>
    </location>
</feature>
<organism evidence="2 3">
    <name type="scientific">Mya arenaria</name>
    <name type="common">Soft-shell clam</name>
    <dbReference type="NCBI Taxonomy" id="6604"/>
    <lineage>
        <taxon>Eukaryota</taxon>
        <taxon>Metazoa</taxon>
        <taxon>Spiralia</taxon>
        <taxon>Lophotrochozoa</taxon>
        <taxon>Mollusca</taxon>
        <taxon>Bivalvia</taxon>
        <taxon>Autobranchia</taxon>
        <taxon>Heteroconchia</taxon>
        <taxon>Euheterodonta</taxon>
        <taxon>Imparidentia</taxon>
        <taxon>Neoheterodontei</taxon>
        <taxon>Myida</taxon>
        <taxon>Myoidea</taxon>
        <taxon>Myidae</taxon>
        <taxon>Mya</taxon>
    </lineage>
</organism>
<dbReference type="Pfam" id="PF06294">
    <property type="entry name" value="CH_2"/>
    <property type="match status" value="1"/>
</dbReference>
<dbReference type="PANTHER" id="PTHR12509">
    <property type="entry name" value="SPERMATOGENESIS-ASSOCIATED 4-RELATED"/>
    <property type="match status" value="1"/>
</dbReference>
<evidence type="ECO:0000259" key="1">
    <source>
        <dbReference type="Pfam" id="PF06294"/>
    </source>
</evidence>
<dbReference type="Proteomes" id="UP001164746">
    <property type="component" value="Chromosome 3"/>
</dbReference>
<keyword evidence="3" id="KW-1185">Reference proteome</keyword>
<reference evidence="2" key="1">
    <citation type="submission" date="2022-11" db="EMBL/GenBank/DDBJ databases">
        <title>Centuries of genome instability and evolution in soft-shell clam transmissible cancer (bioRxiv).</title>
        <authorList>
            <person name="Hart S.F.M."/>
            <person name="Yonemitsu M.A."/>
            <person name="Giersch R.M."/>
            <person name="Beal B.F."/>
            <person name="Arriagada G."/>
            <person name="Davis B.W."/>
            <person name="Ostrander E.A."/>
            <person name="Goff S.P."/>
            <person name="Metzger M.J."/>
        </authorList>
    </citation>
    <scope>NUCLEOTIDE SEQUENCE</scope>
    <source>
        <strain evidence="2">MELC-2E11</strain>
        <tissue evidence="2">Siphon/mantle</tissue>
    </source>
</reference>
<feature type="non-terminal residue" evidence="2">
    <location>
        <position position="1"/>
    </location>
</feature>
<gene>
    <name evidence="2" type="ORF">MAR_024137</name>
</gene>
<evidence type="ECO:0000313" key="3">
    <source>
        <dbReference type="Proteomes" id="UP001164746"/>
    </source>
</evidence>
<protein>
    <submittedName>
        <fullName evidence="2">SPAT4-like protein</fullName>
    </submittedName>
</protein>
<dbReference type="Gene3D" id="1.10.418.10">
    <property type="entry name" value="Calponin-like domain"/>
    <property type="match status" value="1"/>
</dbReference>
<proteinExistence type="predicted"/>
<evidence type="ECO:0000313" key="2">
    <source>
        <dbReference type="EMBL" id="WAQ99764.1"/>
    </source>
</evidence>
<dbReference type="PANTHER" id="PTHR12509:SF8">
    <property type="entry name" value="SPERMATOGENESIS-ASSOCIATED PROTEIN 4"/>
    <property type="match status" value="1"/>
</dbReference>
<dbReference type="InterPro" id="IPR036872">
    <property type="entry name" value="CH_dom_sf"/>
</dbReference>
<accession>A0ABY7DPY6</accession>
<dbReference type="EMBL" id="CP111014">
    <property type="protein sequence ID" value="WAQ99764.1"/>
    <property type="molecule type" value="Genomic_DNA"/>
</dbReference>
<sequence length="268" mass="30874">EDGSCRIPGNNTAKKMSGLPREVLKWIQSLDLTWQVKTPKWDITNGYLTAEIFSWYFPQDIQMHSYNNGKSLDSKQKNWDLLKNFIKRHRLDIPSEVIDGTIHCKEGAAAMLLERIIRKTPPEFETDFTDRGYQSKLPMHARSTASQSVKNNLRITEIQADSSLILNAQKSQKIINEHIDHRRMERQENPDRFNIRPSVGEASFRRPFPQQQEDGVVVVFPGSLVYTSRRFKYASSTRMPSTICPSRGTKSCQNCLHYHPLPLKTALI</sequence>